<dbReference type="EMBL" id="LT828648">
    <property type="protein sequence ID" value="SLM48968.1"/>
    <property type="molecule type" value="Genomic_DNA"/>
</dbReference>
<sequence>MASSNRLFYDPAMPTNAGTGSVVLDRAVPGSDGS</sequence>
<dbReference type="Proteomes" id="UP000192042">
    <property type="component" value="Chromosome I"/>
</dbReference>
<dbReference type="AlphaFoldDB" id="A0A1W1I7E4"/>
<proteinExistence type="predicted"/>
<accession>A0A1W1I7E4</accession>
<feature type="region of interest" description="Disordered" evidence="1">
    <location>
        <begin position="1"/>
        <end position="34"/>
    </location>
</feature>
<dbReference type="KEGG" id="nja:NSJP_2801"/>
<name>A0A1W1I7E4_9BACT</name>
<organism evidence="2 3">
    <name type="scientific">Nitrospira japonica</name>
    <dbReference type="NCBI Taxonomy" id="1325564"/>
    <lineage>
        <taxon>Bacteria</taxon>
        <taxon>Pseudomonadati</taxon>
        <taxon>Nitrospirota</taxon>
        <taxon>Nitrospiria</taxon>
        <taxon>Nitrospirales</taxon>
        <taxon>Nitrospiraceae</taxon>
        <taxon>Nitrospira</taxon>
    </lineage>
</organism>
<evidence type="ECO:0000256" key="1">
    <source>
        <dbReference type="SAM" id="MobiDB-lite"/>
    </source>
</evidence>
<gene>
    <name evidence="2" type="ORF">NSJP_2801</name>
</gene>
<keyword evidence="3" id="KW-1185">Reference proteome</keyword>
<protein>
    <submittedName>
        <fullName evidence="2">Uncharacterized protein</fullName>
    </submittedName>
</protein>
<evidence type="ECO:0000313" key="3">
    <source>
        <dbReference type="Proteomes" id="UP000192042"/>
    </source>
</evidence>
<reference evidence="2 3" key="1">
    <citation type="submission" date="2017-03" db="EMBL/GenBank/DDBJ databases">
        <authorList>
            <person name="Afonso C.L."/>
            <person name="Miller P.J."/>
            <person name="Scott M.A."/>
            <person name="Spackman E."/>
            <person name="Goraichik I."/>
            <person name="Dimitrov K.M."/>
            <person name="Suarez D.L."/>
            <person name="Swayne D.E."/>
        </authorList>
    </citation>
    <scope>NUCLEOTIDE SEQUENCE [LARGE SCALE GENOMIC DNA]</scope>
    <source>
        <strain evidence="2">Genome sequencing of Nitrospira japonica strain NJ11</strain>
    </source>
</reference>
<evidence type="ECO:0000313" key="2">
    <source>
        <dbReference type="EMBL" id="SLM48968.1"/>
    </source>
</evidence>